<feature type="compositionally biased region" description="Basic and acidic residues" evidence="14">
    <location>
        <begin position="988"/>
        <end position="1003"/>
    </location>
</feature>
<evidence type="ECO:0000256" key="8">
    <source>
        <dbReference type="ARBA" id="ARBA00022737"/>
    </source>
</evidence>
<evidence type="ECO:0000256" key="9">
    <source>
        <dbReference type="ARBA" id="ARBA00022771"/>
    </source>
</evidence>
<feature type="compositionally biased region" description="Polar residues" evidence="14">
    <location>
        <begin position="769"/>
        <end position="824"/>
    </location>
</feature>
<dbReference type="SMART" id="SM01337">
    <property type="entry name" value="APC10"/>
    <property type="match status" value="1"/>
</dbReference>
<feature type="region of interest" description="Disordered" evidence="14">
    <location>
        <begin position="512"/>
        <end position="532"/>
    </location>
</feature>
<sequence>MKKNLNLPLVFTEEAEEDVELANETAKRTFSMHSALLGRGFSLSSPPTVTQALDGVLPYSCHSNERLFLRDFVSCTSGTSGGRLARWLQPDSYVDPAKCEVLYAREEMRYGWPAIVTVVTRDQYGEVVHVRGLRIEAKAVPIDKRDLTEPDHGKKIRRVSQPDPMTFGGHPQPSLEVPYEVTVLDDPYKVSFHAITIMKAYRNYSFEELRFTSSAFKRSSETMTVTANGDGTFQANWTPFSVGWYSIQISIDGYDMEDNYKVEVKRPPQGMELPALNIAKKPQHLPSRVRRFMAKNTAGLRIRAHPSLQSKQIGIIPLNGTVVYCDEIHNDDGVWLRLNAETITKFCTSGHLEAWCLQYNQHLGKTLLLAVDEPKTSLQQITKPAILPKKSDLSEELVPKRKLIAFDNGKTMAVITCGASGHNIRSKPSLKAAVVGMLALGNTVTIQEYFVNKYGTWVRIDTESANKYCFETEGEAWSLAINKLEVAYMKITQAADDDLEKKSVLSEQTSFNQNQASKHLTSAPSTSQTNDLSADQYQVNSFQNSALSAPNGSGTVDGINNSFLIGTLTNDSKQQQEHQQKQQQQEQEEEQQQHQQQKQQQQRHHESQAGSEKYSKTTATSMLDKSIESLAKSSKNHLKERTVKERESGGSGIGGGGKFSVLQKWLRGDDKSHGEKRISPGRDFSEFVGVSVKELVKAMGESRANGNNSTPPETPRRTSGSSSPKNPQTSSPRVTSRSSSPVAIPAGSSRLPFGFGLFPSAVNTQVSGGMADSGTSNRCGSTQSDTSALVSSLTRDPSQSPNGVSSMANTTRDISPSPSCSSLHMRSEESTSSPSDNSKKEQRDSQDAFKKVSEAQTQTSPGSTATKKGHFTNNSTNHKEDRNLTKIYRRDHTKVAKSKAKRTISPASNQQSSSPNRTLNLNKEKVKEAISPSVAECLRAVFAAFLWHEGVVHDAMACASFLKFHPSLPKQGALVVTRQTPPSSNEQQRSKMTREERARQRHSVEVTNDGNYLYIQPSTLESLTRSAANANANRNKKKAECAFKDESAMGANKLTSLPEFTTVTVLPPALKNLVFLWEELSVSSLQAINEQSVLPSPIVQPANLKLPKRLANEIPSKITESSPAKENNVSDKREKKNMRDKKEWKPVVKTSGADPLGGIEKETICELCGLMFPHPVTYHMKLMHPGCGWHSGGNGYNSGGNYCVGWAGNCGDGGGGGSSWYLLCDTCRDKYLKAKKNKRHRRIIGDTNRFMSPIASPECNDTHIIVKNNAMFLLDLSSAAGISIPKQQRRHSQALSAVAENYSPPEVAGPFPSTGPFQCLHALGVQNSQSNEERFYEEMLRHQGGQQTSYDSGNNGLTPLSECPVSDSDSDSGKNRGMFHRSVSMSTGAPWVKNSNDGRIVMMRKRNKSSSELTNDAGSSLLCYPSAALQKLVPSMDQTAIVSTNDSKDVADNNDRVDLLTRPVMLFVLQQHNLHHLQFAMKQALRRAACRVYAMQALNWLLRSVTQPICLHDLLWWFVASLTPIVSDSVDVNEDDNRKRCVEKRKDHDMVGVCEHPLSDLIIAGEASNPLPTAFHTLLQTIADLMRLPPPGSPLQQAAIRCWAIQFTPADHTFLHRSHVFSNISKILSRSEEEEDATISMHKSHQSNFSGQSLSSVETLKDLTPGIEIKTSSRQAMVSSLTDNTTETFWESGDEDRNKTKAITIICGPHSFPRMIYLHIDNCRDLTHKVSSVIFQSGIDTDEMIKLKTVEIESRSSGWVNCPILNPRHVVVGLQLKGPDNSLRVRQIRVLGEIEGESLKTGKHLNALTIQQKNCESETLKVFRSISSQVFGKLIQGEQQNQGIISSLVVEANNEELEESNELREHMVGILFSRSKLTHLQKQVCTHIVQAIRKETIRLREEWENLLCSPTPVNSLISDNSDIPKAADTYCFEMLSMVLALSGSSVGRNYLSHQCGLLKDLLSLLHTGSARVQRQVTSLLRRILPEIKPEVLANVVGANKLPPSDFSIISVTPNGYSHSMDFDEHSLGILDVFLSCIAKALTVQVKVKDKENNGKALQSISLATSIHPKSFVGLRWWLRGCIMRKLAEEIIQLLKDMASGKLSEAWASVTKAAIAENILNLTRMDEKNRDPTKCLRSPTLWLALSSLCVLDSDHVERLSSGQWSSADGQPPPPRPTCSNHDDGETTAIIQCNICGNLCADCDRVLHLHRRTRMHMRQVCKEEEEAIRVDLHEGCGRMKLFWILILADSQTLKALVEFRDGPPQKPVGATSGVCRFCGTTGNSGLLAIGNICSDHECQEHAKNACSKVQPCGHMCGGVRDERPCLPCLHRCAPTSDLKQDADDMCMICFSEALACAPAIQLQCGHVFHLHCCRTVLMKGWVGPRITFSFALCPICKLSMENRNLAEQLSTIKVLYEDVKRKALMRLEYEGLHKAEAVITPGGRYYQDPASYAMDRYAYYVCYKCQKAYYGGEARCDVQQGGESFDPTELVCGGCSDVARAQMCPKHGTDFLEYKCRYCCSVAVFFCFGTTHFCKPCHDDFQMVTNITKSELPSCPAGAKAKQLEGEECPLHIKHPPTGEEFALGCGICRNAQTF</sequence>
<dbReference type="GO" id="GO:0008270">
    <property type="term" value="F:zinc ion binding"/>
    <property type="evidence" value="ECO:0007669"/>
    <property type="project" value="UniProtKB-KW"/>
</dbReference>
<evidence type="ECO:0000256" key="5">
    <source>
        <dbReference type="ARBA" id="ARBA00012249"/>
    </source>
</evidence>
<dbReference type="GO" id="GO:0099174">
    <property type="term" value="P:regulation of presynapse organization"/>
    <property type="evidence" value="ECO:0007669"/>
    <property type="project" value="UniProtKB-ARBA"/>
</dbReference>
<dbReference type="InterPro" id="IPR013083">
    <property type="entry name" value="Znf_RING/FYVE/PHD"/>
</dbReference>
<organism evidence="17 18">
    <name type="scientific">Ceratosolen solmsi marchali</name>
    <dbReference type="NCBI Taxonomy" id="326594"/>
    <lineage>
        <taxon>Eukaryota</taxon>
        <taxon>Metazoa</taxon>
        <taxon>Ecdysozoa</taxon>
        <taxon>Arthropoda</taxon>
        <taxon>Hexapoda</taxon>
        <taxon>Insecta</taxon>
        <taxon>Pterygota</taxon>
        <taxon>Neoptera</taxon>
        <taxon>Endopterygota</taxon>
        <taxon>Hymenoptera</taxon>
        <taxon>Apocrita</taxon>
        <taxon>Proctotrupomorpha</taxon>
        <taxon>Chalcidoidea</taxon>
        <taxon>Agaonidae</taxon>
        <taxon>Agaoninae</taxon>
        <taxon>Ceratosolen</taxon>
    </lineage>
</organism>
<feature type="region of interest" description="Disordered" evidence="14">
    <location>
        <begin position="1343"/>
        <end position="1376"/>
    </location>
</feature>
<dbReference type="PROSITE" id="PS51284">
    <property type="entry name" value="DOC"/>
    <property type="match status" value="1"/>
</dbReference>
<feature type="compositionally biased region" description="Polar residues" evidence="14">
    <location>
        <begin position="1344"/>
        <end position="1358"/>
    </location>
</feature>
<dbReference type="SMART" id="SM00184">
    <property type="entry name" value="RING"/>
    <property type="match status" value="1"/>
</dbReference>
<dbReference type="RefSeq" id="XP_011495528.1">
    <property type="nucleotide sequence ID" value="XM_011497226.1"/>
</dbReference>
<feature type="compositionally biased region" description="Polar residues" evidence="14">
    <location>
        <begin position="977"/>
        <end position="987"/>
    </location>
</feature>
<dbReference type="GO" id="GO:0005634">
    <property type="term" value="C:nucleus"/>
    <property type="evidence" value="ECO:0007669"/>
    <property type="project" value="TreeGrafter"/>
</dbReference>
<feature type="compositionally biased region" description="Low complexity" evidence="14">
    <location>
        <begin position="905"/>
        <end position="916"/>
    </location>
</feature>
<dbReference type="PANTHER" id="PTHR45943:SF1">
    <property type="entry name" value="E3 UBIQUITIN-PROTEIN LIGASE MYCBP2"/>
    <property type="match status" value="1"/>
</dbReference>
<evidence type="ECO:0000256" key="11">
    <source>
        <dbReference type="ARBA" id="ARBA00022833"/>
    </source>
</evidence>
<accession>A0AAJ6VNH9</accession>
<evidence type="ECO:0000256" key="13">
    <source>
        <dbReference type="PROSITE-ProRule" id="PRU00175"/>
    </source>
</evidence>
<evidence type="ECO:0000256" key="14">
    <source>
        <dbReference type="SAM" id="MobiDB-lite"/>
    </source>
</evidence>
<dbReference type="Gene3D" id="2.30.30.40">
    <property type="entry name" value="SH3 Domains"/>
    <property type="match status" value="1"/>
</dbReference>
<feature type="compositionally biased region" description="Basic and acidic residues" evidence="14">
    <location>
        <begin position="837"/>
        <end position="853"/>
    </location>
</feature>
<dbReference type="CDD" id="cd19799">
    <property type="entry name" value="Bbox2_MYCBP2"/>
    <property type="match status" value="1"/>
</dbReference>
<feature type="region of interest" description="Disordered" evidence="14">
    <location>
        <begin position="769"/>
        <end position="920"/>
    </location>
</feature>
<dbReference type="GO" id="GO:0005886">
    <property type="term" value="C:plasma membrane"/>
    <property type="evidence" value="ECO:0007669"/>
    <property type="project" value="TreeGrafter"/>
</dbReference>
<dbReference type="GO" id="GO:0007411">
    <property type="term" value="P:axon guidance"/>
    <property type="evidence" value="ECO:0007669"/>
    <property type="project" value="TreeGrafter"/>
</dbReference>
<evidence type="ECO:0000256" key="10">
    <source>
        <dbReference type="ARBA" id="ARBA00022786"/>
    </source>
</evidence>
<feature type="region of interest" description="Disordered" evidence="14">
    <location>
        <begin position="977"/>
        <end position="1003"/>
    </location>
</feature>
<dbReference type="GO" id="GO:0008582">
    <property type="term" value="P:regulation of synaptic assembly at neuromuscular junction"/>
    <property type="evidence" value="ECO:0007669"/>
    <property type="project" value="TreeGrafter"/>
</dbReference>
<keyword evidence="11" id="KW-0862">Zinc</keyword>
<evidence type="ECO:0000256" key="1">
    <source>
        <dbReference type="ARBA" id="ARBA00000333"/>
    </source>
</evidence>
<feature type="domain" description="DOC" evidence="16">
    <location>
        <begin position="1639"/>
        <end position="1817"/>
    </location>
</feature>
<name>A0AAJ6VNH9_9HYME</name>
<dbReference type="GO" id="GO:0061630">
    <property type="term" value="F:ubiquitin protein ligase activity"/>
    <property type="evidence" value="ECO:0007669"/>
    <property type="project" value="UniProtKB-EC"/>
</dbReference>
<feature type="region of interest" description="Disordered" evidence="14">
    <location>
        <begin position="698"/>
        <end position="754"/>
    </location>
</feature>
<comment type="similarity">
    <text evidence="4">Belongs to the RING-Cys relay (RCR) family.</text>
</comment>
<feature type="region of interest" description="Disordered" evidence="14">
    <location>
        <begin position="570"/>
        <end position="619"/>
    </location>
</feature>
<dbReference type="GO" id="GO:0030424">
    <property type="term" value="C:axon"/>
    <property type="evidence" value="ECO:0007669"/>
    <property type="project" value="UniProtKB-SubCell"/>
</dbReference>
<dbReference type="InterPro" id="IPR004939">
    <property type="entry name" value="APC_su10/DOC_dom"/>
</dbReference>
<keyword evidence="8" id="KW-0677">Repeat</keyword>
<feature type="compositionally biased region" description="Basic and acidic residues" evidence="14">
    <location>
        <begin position="877"/>
        <end position="894"/>
    </location>
</feature>
<feature type="region of interest" description="Disordered" evidence="14">
    <location>
        <begin position="2160"/>
        <end position="2181"/>
    </location>
</feature>
<evidence type="ECO:0000256" key="6">
    <source>
        <dbReference type="ARBA" id="ARBA00022679"/>
    </source>
</evidence>
<dbReference type="SUPFAM" id="SSF57850">
    <property type="entry name" value="RING/U-box"/>
    <property type="match status" value="1"/>
</dbReference>
<evidence type="ECO:0000256" key="7">
    <source>
        <dbReference type="ARBA" id="ARBA00022723"/>
    </source>
</evidence>
<reference evidence="18" key="1">
    <citation type="submission" date="2025-08" db="UniProtKB">
        <authorList>
            <consortium name="RefSeq"/>
        </authorList>
    </citation>
    <scope>IDENTIFICATION</scope>
</reference>
<dbReference type="EC" id="2.3.2.33" evidence="5"/>
<evidence type="ECO:0000256" key="12">
    <source>
        <dbReference type="ARBA" id="ARBA00023273"/>
    </source>
</evidence>
<dbReference type="FunFam" id="3.30.40.10:FF:000078">
    <property type="entry name" value="E3 ubiquitin-protein ligase MYCBP2 isoform X1"/>
    <property type="match status" value="1"/>
</dbReference>
<dbReference type="PANTHER" id="PTHR45943">
    <property type="entry name" value="E3 UBIQUITIN-PROTEIN LIGASE MYCBP2"/>
    <property type="match status" value="1"/>
</dbReference>
<evidence type="ECO:0000313" key="18">
    <source>
        <dbReference type="RefSeq" id="XP_011495528.1"/>
    </source>
</evidence>
<evidence type="ECO:0000259" key="15">
    <source>
        <dbReference type="PROSITE" id="PS50089"/>
    </source>
</evidence>
<comment type="catalytic activity">
    <reaction evidence="1">
        <text>[E2 ubiquitin-conjugating enzyme]-S-ubiquitinyl-L-cysteine + [acceptor protein]-L-threonine = [E2 ubiquitin-conjugating enzyme]-L-cysteine + [acceptor protein]-3-O-ubiquitinyl-L-threonine.</text>
        <dbReference type="EC" id="2.3.2.33"/>
    </reaction>
</comment>
<dbReference type="Proteomes" id="UP000695007">
    <property type="component" value="Unplaced"/>
</dbReference>
<feature type="region of interest" description="Disordered" evidence="14">
    <location>
        <begin position="1115"/>
        <end position="1149"/>
    </location>
</feature>
<keyword evidence="9 13" id="KW-0863">Zinc-finger</keyword>
<feature type="compositionally biased region" description="Basic and acidic residues" evidence="14">
    <location>
        <begin position="637"/>
        <end position="648"/>
    </location>
</feature>
<feature type="compositionally biased region" description="Gly residues" evidence="14">
    <location>
        <begin position="649"/>
        <end position="658"/>
    </location>
</feature>
<dbReference type="CTD" id="32429"/>
<dbReference type="Gene3D" id="2.60.40.10">
    <property type="entry name" value="Immunoglobulins"/>
    <property type="match status" value="1"/>
</dbReference>
<dbReference type="InterPro" id="IPR014756">
    <property type="entry name" value="Ig_E-set"/>
</dbReference>
<gene>
    <name evidence="18" type="primary">LOC105360334</name>
</gene>
<dbReference type="InterPro" id="IPR001841">
    <property type="entry name" value="Znf_RING"/>
</dbReference>
<evidence type="ECO:0000256" key="3">
    <source>
        <dbReference type="ARBA" id="ARBA00004906"/>
    </source>
</evidence>
<feature type="compositionally biased region" description="Low complexity" evidence="14">
    <location>
        <begin position="729"/>
        <end position="742"/>
    </location>
</feature>
<dbReference type="GeneID" id="105360334"/>
<keyword evidence="10" id="KW-0833">Ubl conjugation pathway</keyword>
<keyword evidence="12" id="KW-0966">Cell projection</keyword>
<dbReference type="InterPro" id="IPR008979">
    <property type="entry name" value="Galactose-bd-like_sf"/>
</dbReference>
<evidence type="ECO:0000256" key="2">
    <source>
        <dbReference type="ARBA" id="ARBA00004489"/>
    </source>
</evidence>
<comment type="pathway">
    <text evidence="3">Protein modification; protein ubiquitination.</text>
</comment>
<protein>
    <recommendedName>
        <fullName evidence="5">RCR-type E3 ubiquitin transferase</fullName>
        <ecNumber evidence="5">2.3.2.33</ecNumber>
    </recommendedName>
</protein>
<comment type="subcellular location">
    <subcellularLocation>
        <location evidence="2">Cell projection</location>
        <location evidence="2">Axon</location>
    </subcellularLocation>
</comment>
<proteinExistence type="inferred from homology"/>
<dbReference type="SUPFAM" id="SSF49785">
    <property type="entry name" value="Galactose-binding domain-like"/>
    <property type="match status" value="1"/>
</dbReference>
<keyword evidence="17" id="KW-1185">Reference proteome</keyword>
<feature type="region of interest" description="Disordered" evidence="14">
    <location>
        <begin position="632"/>
        <end position="658"/>
    </location>
</feature>
<dbReference type="InterPro" id="IPR013783">
    <property type="entry name" value="Ig-like_fold"/>
</dbReference>
<keyword evidence="7" id="KW-0479">Metal-binding</keyword>
<dbReference type="SUPFAM" id="SSF81296">
    <property type="entry name" value="E set domains"/>
    <property type="match status" value="1"/>
</dbReference>
<dbReference type="PROSITE" id="PS50089">
    <property type="entry name" value="ZF_RING_2"/>
    <property type="match status" value="1"/>
</dbReference>
<keyword evidence="6" id="KW-0808">Transferase</keyword>
<dbReference type="KEGG" id="csol:105360334"/>
<evidence type="ECO:0000259" key="16">
    <source>
        <dbReference type="PROSITE" id="PS51284"/>
    </source>
</evidence>
<dbReference type="Gene3D" id="3.30.40.10">
    <property type="entry name" value="Zinc/RING finger domain, C3HC4 (zinc finger)"/>
    <property type="match status" value="1"/>
</dbReference>
<evidence type="ECO:0000313" key="17">
    <source>
        <dbReference type="Proteomes" id="UP000695007"/>
    </source>
</evidence>
<evidence type="ECO:0000256" key="4">
    <source>
        <dbReference type="ARBA" id="ARBA00005415"/>
    </source>
</evidence>
<dbReference type="Gene3D" id="2.60.120.260">
    <property type="entry name" value="Galactose-binding domain-like"/>
    <property type="match status" value="1"/>
</dbReference>
<feature type="compositionally biased region" description="Polar residues" evidence="14">
    <location>
        <begin position="854"/>
        <end position="876"/>
    </location>
</feature>
<feature type="compositionally biased region" description="Polar residues" evidence="14">
    <location>
        <begin position="1118"/>
        <end position="1127"/>
    </location>
</feature>
<feature type="domain" description="RING-type" evidence="15">
    <location>
        <begin position="2344"/>
        <end position="2395"/>
    </location>
</feature>
<feature type="compositionally biased region" description="Polar residues" evidence="14">
    <location>
        <begin position="704"/>
        <end position="728"/>
    </location>
</feature>
<dbReference type="CDD" id="cd16463">
    <property type="entry name" value="RING-H2_PHR"/>
    <property type="match status" value="1"/>
</dbReference>